<evidence type="ECO:0000313" key="1">
    <source>
        <dbReference type="EMBL" id="KAF4397327.1"/>
    </source>
</evidence>
<accession>A0A7J6HPW7</accession>
<sequence>MGKKLGYMRLNNIISKRSKICRGEIRKGYVPILVGREDDVVEKMWLPTNLISHPSIVALLDNSAHEFGYTHHQGLLKITHHPHPFKTILNHYISPITTPIYLSSNGVLRRDYYFYNHRYIIYNQLMHIQLYIPLPLIWKGVGKFGISIHSFKQIQHLLSETLKLEVVKELRQYVTKGAFPSRIVRALILCILPPVKVIKV</sequence>
<dbReference type="AlphaFoldDB" id="A0A7J6HPW7"/>
<name>A0A7J6HPW7_CANSA</name>
<evidence type="ECO:0000313" key="2">
    <source>
        <dbReference type="Proteomes" id="UP000583929"/>
    </source>
</evidence>
<keyword evidence="2" id="KW-1185">Reference proteome</keyword>
<dbReference type="EMBL" id="JAATIQ010000033">
    <property type="protein sequence ID" value="KAF4397327.1"/>
    <property type="molecule type" value="Genomic_DNA"/>
</dbReference>
<proteinExistence type="predicted"/>
<dbReference type="Proteomes" id="UP000583929">
    <property type="component" value="Unassembled WGS sequence"/>
</dbReference>
<organism evidence="1 2">
    <name type="scientific">Cannabis sativa</name>
    <name type="common">Hemp</name>
    <name type="synonym">Marijuana</name>
    <dbReference type="NCBI Taxonomy" id="3483"/>
    <lineage>
        <taxon>Eukaryota</taxon>
        <taxon>Viridiplantae</taxon>
        <taxon>Streptophyta</taxon>
        <taxon>Embryophyta</taxon>
        <taxon>Tracheophyta</taxon>
        <taxon>Spermatophyta</taxon>
        <taxon>Magnoliopsida</taxon>
        <taxon>eudicotyledons</taxon>
        <taxon>Gunneridae</taxon>
        <taxon>Pentapetalae</taxon>
        <taxon>rosids</taxon>
        <taxon>fabids</taxon>
        <taxon>Rosales</taxon>
        <taxon>Cannabaceae</taxon>
        <taxon>Cannabis</taxon>
    </lineage>
</organism>
<comment type="caution">
    <text evidence="1">The sequence shown here is derived from an EMBL/GenBank/DDBJ whole genome shotgun (WGS) entry which is preliminary data.</text>
</comment>
<gene>
    <name evidence="1" type="ORF">G4B88_027067</name>
</gene>
<reference evidence="1 2" key="1">
    <citation type="journal article" date="2020" name="bioRxiv">
        <title>Sequence and annotation of 42 cannabis genomes reveals extensive copy number variation in cannabinoid synthesis and pathogen resistance genes.</title>
        <authorList>
            <person name="Mckernan K.J."/>
            <person name="Helbert Y."/>
            <person name="Kane L.T."/>
            <person name="Ebling H."/>
            <person name="Zhang L."/>
            <person name="Liu B."/>
            <person name="Eaton Z."/>
            <person name="Mclaughlin S."/>
            <person name="Kingan S."/>
            <person name="Baybayan P."/>
            <person name="Concepcion G."/>
            <person name="Jordan M."/>
            <person name="Riva A."/>
            <person name="Barbazuk W."/>
            <person name="Harkins T."/>
        </authorList>
    </citation>
    <scope>NUCLEOTIDE SEQUENCE [LARGE SCALE GENOMIC DNA]</scope>
    <source>
        <strain evidence="2">cv. Jamaican Lion 4</strain>
        <tissue evidence="1">Leaf</tissue>
    </source>
</reference>
<protein>
    <submittedName>
        <fullName evidence="1">Uncharacterized protein</fullName>
    </submittedName>
</protein>